<sequence>MDSLVLDPDMLSSMRQLVENRLETNFDDFVSGKGQGLIGLLCGPPGLGKTFTAEAIAEVARRPLYAVTSGALGSTAPEINKNLSAILGLCAHWNAVLLLDEADIFLAKRSLDDLERNAIVSVFLRELEYYRGIMILTTNQPELIDHAITFLLHIPYSGS</sequence>
<organism evidence="2 3">
    <name type="scientific">Zasmidium cellare ATCC 36951</name>
    <dbReference type="NCBI Taxonomy" id="1080233"/>
    <lineage>
        <taxon>Eukaryota</taxon>
        <taxon>Fungi</taxon>
        <taxon>Dikarya</taxon>
        <taxon>Ascomycota</taxon>
        <taxon>Pezizomycotina</taxon>
        <taxon>Dothideomycetes</taxon>
        <taxon>Dothideomycetidae</taxon>
        <taxon>Mycosphaerellales</taxon>
        <taxon>Mycosphaerellaceae</taxon>
        <taxon>Zasmidium</taxon>
    </lineage>
</organism>
<dbReference type="AlphaFoldDB" id="A0A6A6CT60"/>
<dbReference type="EMBL" id="ML993585">
    <property type="protein sequence ID" value="KAF2170334.1"/>
    <property type="molecule type" value="Genomic_DNA"/>
</dbReference>
<dbReference type="RefSeq" id="XP_033671223.1">
    <property type="nucleotide sequence ID" value="XM_033815925.1"/>
</dbReference>
<dbReference type="InterPro" id="IPR003959">
    <property type="entry name" value="ATPase_AAA_core"/>
</dbReference>
<dbReference type="GO" id="GO:0016887">
    <property type="term" value="F:ATP hydrolysis activity"/>
    <property type="evidence" value="ECO:0007669"/>
    <property type="project" value="InterPro"/>
</dbReference>
<dbReference type="Gene3D" id="3.40.50.300">
    <property type="entry name" value="P-loop containing nucleotide triphosphate hydrolases"/>
    <property type="match status" value="1"/>
</dbReference>
<accession>A0A6A6CT60</accession>
<dbReference type="PANTHER" id="PTHR46411">
    <property type="entry name" value="FAMILY ATPASE, PUTATIVE-RELATED"/>
    <property type="match status" value="1"/>
</dbReference>
<dbReference type="SUPFAM" id="SSF52540">
    <property type="entry name" value="P-loop containing nucleoside triphosphate hydrolases"/>
    <property type="match status" value="1"/>
</dbReference>
<keyword evidence="3" id="KW-1185">Reference proteome</keyword>
<gene>
    <name evidence="2" type="ORF">M409DRAFT_64114</name>
</gene>
<reference evidence="2" key="1">
    <citation type="journal article" date="2020" name="Stud. Mycol.">
        <title>101 Dothideomycetes genomes: a test case for predicting lifestyles and emergence of pathogens.</title>
        <authorList>
            <person name="Haridas S."/>
            <person name="Albert R."/>
            <person name="Binder M."/>
            <person name="Bloem J."/>
            <person name="Labutti K."/>
            <person name="Salamov A."/>
            <person name="Andreopoulos B."/>
            <person name="Baker S."/>
            <person name="Barry K."/>
            <person name="Bills G."/>
            <person name="Bluhm B."/>
            <person name="Cannon C."/>
            <person name="Castanera R."/>
            <person name="Culley D."/>
            <person name="Daum C."/>
            <person name="Ezra D."/>
            <person name="Gonzalez J."/>
            <person name="Henrissat B."/>
            <person name="Kuo A."/>
            <person name="Liang C."/>
            <person name="Lipzen A."/>
            <person name="Lutzoni F."/>
            <person name="Magnuson J."/>
            <person name="Mondo S."/>
            <person name="Nolan M."/>
            <person name="Ohm R."/>
            <person name="Pangilinan J."/>
            <person name="Park H.-J."/>
            <person name="Ramirez L."/>
            <person name="Alfaro M."/>
            <person name="Sun H."/>
            <person name="Tritt A."/>
            <person name="Yoshinaga Y."/>
            <person name="Zwiers L.-H."/>
            <person name="Turgeon B."/>
            <person name="Goodwin S."/>
            <person name="Spatafora J."/>
            <person name="Crous P."/>
            <person name="Grigoriev I."/>
        </authorList>
    </citation>
    <scope>NUCLEOTIDE SEQUENCE</scope>
    <source>
        <strain evidence="2">ATCC 36951</strain>
    </source>
</reference>
<dbReference type="Pfam" id="PF00004">
    <property type="entry name" value="AAA"/>
    <property type="match status" value="1"/>
</dbReference>
<dbReference type="GeneID" id="54569197"/>
<evidence type="ECO:0000313" key="2">
    <source>
        <dbReference type="EMBL" id="KAF2170334.1"/>
    </source>
</evidence>
<dbReference type="Proteomes" id="UP000799537">
    <property type="component" value="Unassembled WGS sequence"/>
</dbReference>
<dbReference type="GO" id="GO:0005524">
    <property type="term" value="F:ATP binding"/>
    <property type="evidence" value="ECO:0007669"/>
    <property type="project" value="InterPro"/>
</dbReference>
<feature type="domain" description="AAA+ ATPase" evidence="1">
    <location>
        <begin position="35"/>
        <end position="158"/>
    </location>
</feature>
<evidence type="ECO:0000313" key="3">
    <source>
        <dbReference type="Proteomes" id="UP000799537"/>
    </source>
</evidence>
<protein>
    <recommendedName>
        <fullName evidence="1">AAA+ ATPase domain-containing protein</fullName>
    </recommendedName>
</protein>
<proteinExistence type="predicted"/>
<dbReference type="CDD" id="cd19481">
    <property type="entry name" value="RecA-like_protease"/>
    <property type="match status" value="1"/>
</dbReference>
<name>A0A6A6CT60_ZASCE</name>
<dbReference type="PANTHER" id="PTHR46411:SF3">
    <property type="entry name" value="AAA+ ATPASE DOMAIN-CONTAINING PROTEIN"/>
    <property type="match status" value="1"/>
</dbReference>
<evidence type="ECO:0000259" key="1">
    <source>
        <dbReference type="SMART" id="SM00382"/>
    </source>
</evidence>
<dbReference type="InterPro" id="IPR027417">
    <property type="entry name" value="P-loop_NTPase"/>
</dbReference>
<dbReference type="InterPro" id="IPR003593">
    <property type="entry name" value="AAA+_ATPase"/>
</dbReference>
<dbReference type="SMART" id="SM00382">
    <property type="entry name" value="AAA"/>
    <property type="match status" value="1"/>
</dbReference>
<dbReference type="OrthoDB" id="10042665at2759"/>